<feature type="compositionally biased region" description="Basic residues" evidence="1">
    <location>
        <begin position="13"/>
        <end position="28"/>
    </location>
</feature>
<evidence type="ECO:0000256" key="1">
    <source>
        <dbReference type="SAM" id="MobiDB-lite"/>
    </source>
</evidence>
<dbReference type="EMBL" id="LZYH01000449">
    <property type="protein sequence ID" value="OFC61023.1"/>
    <property type="molecule type" value="Genomic_DNA"/>
</dbReference>
<protein>
    <submittedName>
        <fullName evidence="2">Uncharacterized protein</fullName>
    </submittedName>
</protein>
<organism evidence="2 3">
    <name type="scientific">Acidithiobacillus caldus</name>
    <dbReference type="NCBI Taxonomy" id="33059"/>
    <lineage>
        <taxon>Bacteria</taxon>
        <taxon>Pseudomonadati</taxon>
        <taxon>Pseudomonadota</taxon>
        <taxon>Acidithiobacillia</taxon>
        <taxon>Acidithiobacillales</taxon>
        <taxon>Acidithiobacillaceae</taxon>
        <taxon>Acidithiobacillus</taxon>
    </lineage>
</organism>
<dbReference type="AlphaFoldDB" id="A0A1E7YWY6"/>
<proteinExistence type="predicted"/>
<evidence type="ECO:0000313" key="2">
    <source>
        <dbReference type="EMBL" id="OFC61023.1"/>
    </source>
</evidence>
<sequence>MSDENNKVLPITGRRRPPAAGMGRKKGVPNRLTASVKQMILGALDDLGGQAWLTEQARADPRAFMSLLGRILPSEIQMDANVTAHPPITKITRVIVDPKEVTHES</sequence>
<comment type="caution">
    <text evidence="2">The sequence shown here is derived from an EMBL/GenBank/DDBJ whole genome shotgun (WGS) entry which is preliminary data.</text>
</comment>
<name>A0A1E7YWY6_9PROT</name>
<accession>A0A1E7YWY6</accession>
<gene>
    <name evidence="2" type="ORF">BAE30_06300</name>
</gene>
<feature type="region of interest" description="Disordered" evidence="1">
    <location>
        <begin position="1"/>
        <end position="28"/>
    </location>
</feature>
<reference evidence="2 3" key="1">
    <citation type="submission" date="2016-06" db="EMBL/GenBank/DDBJ databases">
        <title>Gene turnover analysis identifies the evolutionary adaptation of the extremophile Acidithiobacillus caldus.</title>
        <authorList>
            <person name="Zhang X."/>
        </authorList>
    </citation>
    <scope>NUCLEOTIDE SEQUENCE [LARGE SCALE GENOMIC DNA]</scope>
    <source>
        <strain evidence="2 3">S1</strain>
    </source>
</reference>
<evidence type="ECO:0000313" key="3">
    <source>
        <dbReference type="Proteomes" id="UP000175707"/>
    </source>
</evidence>
<dbReference type="Proteomes" id="UP000175707">
    <property type="component" value="Unassembled WGS sequence"/>
</dbReference>